<dbReference type="EMBL" id="ML975262">
    <property type="protein sequence ID" value="KAF1837452.1"/>
    <property type="molecule type" value="Genomic_DNA"/>
</dbReference>
<name>A0A6A5KNH7_9PLEO</name>
<evidence type="ECO:0000256" key="1">
    <source>
        <dbReference type="SAM" id="Coils"/>
    </source>
</evidence>
<accession>A0A6A5KNH7</accession>
<evidence type="ECO:0000313" key="2">
    <source>
        <dbReference type="EMBL" id="KAF1837452.1"/>
    </source>
</evidence>
<gene>
    <name evidence="2" type="ORF">BDW02DRAFT_566111</name>
</gene>
<dbReference type="AlphaFoldDB" id="A0A6A5KNH7"/>
<sequence length="187" mass="21870">MADALPKPQPAQLKPRFCQPCTHLKDSAGNYLRHMPCCPACKYSVCRACFVQNARYRKAFAQERAERLARRIKKEAKMNAEGRTYEELAWEELEKWEDDSEWENAELIKRRREGEGGYVTGEGKEERMKSGRERKRTEKDCPEDCYGECCLEGGWVWLQERFCDDSARPDLFGIQRLWFGKKNGLDS</sequence>
<evidence type="ECO:0000313" key="3">
    <source>
        <dbReference type="Proteomes" id="UP000800040"/>
    </source>
</evidence>
<dbReference type="Proteomes" id="UP000800040">
    <property type="component" value="Unassembled WGS sequence"/>
</dbReference>
<keyword evidence="1" id="KW-0175">Coiled coil</keyword>
<feature type="coiled-coil region" evidence="1">
    <location>
        <begin position="51"/>
        <end position="78"/>
    </location>
</feature>
<dbReference type="OrthoDB" id="10504117at2759"/>
<keyword evidence="3" id="KW-1185">Reference proteome</keyword>
<protein>
    <submittedName>
        <fullName evidence="2">Uncharacterized protein</fullName>
    </submittedName>
</protein>
<proteinExistence type="predicted"/>
<reference evidence="2" key="1">
    <citation type="submission" date="2020-01" db="EMBL/GenBank/DDBJ databases">
        <authorList>
            <consortium name="DOE Joint Genome Institute"/>
            <person name="Haridas S."/>
            <person name="Albert R."/>
            <person name="Binder M."/>
            <person name="Bloem J."/>
            <person name="Labutti K."/>
            <person name="Salamov A."/>
            <person name="Andreopoulos B."/>
            <person name="Baker S.E."/>
            <person name="Barry K."/>
            <person name="Bills G."/>
            <person name="Bluhm B.H."/>
            <person name="Cannon C."/>
            <person name="Castanera R."/>
            <person name="Culley D.E."/>
            <person name="Daum C."/>
            <person name="Ezra D."/>
            <person name="Gonzalez J.B."/>
            <person name="Henrissat B."/>
            <person name="Kuo A."/>
            <person name="Liang C."/>
            <person name="Lipzen A."/>
            <person name="Lutzoni F."/>
            <person name="Magnuson J."/>
            <person name="Mondo S."/>
            <person name="Nolan M."/>
            <person name="Ohm R."/>
            <person name="Pangilinan J."/>
            <person name="Park H.-J."/>
            <person name="Ramirez L."/>
            <person name="Alfaro M."/>
            <person name="Sun H."/>
            <person name="Tritt A."/>
            <person name="Yoshinaga Y."/>
            <person name="Zwiers L.-H."/>
            <person name="Turgeon B.G."/>
            <person name="Goodwin S.B."/>
            <person name="Spatafora J.W."/>
            <person name="Crous P.W."/>
            <person name="Grigoriev I.V."/>
        </authorList>
    </citation>
    <scope>NUCLEOTIDE SEQUENCE</scope>
    <source>
        <strain evidence="2">P77</strain>
    </source>
</reference>
<organism evidence="2 3">
    <name type="scientific">Decorospora gaudefroyi</name>
    <dbReference type="NCBI Taxonomy" id="184978"/>
    <lineage>
        <taxon>Eukaryota</taxon>
        <taxon>Fungi</taxon>
        <taxon>Dikarya</taxon>
        <taxon>Ascomycota</taxon>
        <taxon>Pezizomycotina</taxon>
        <taxon>Dothideomycetes</taxon>
        <taxon>Pleosporomycetidae</taxon>
        <taxon>Pleosporales</taxon>
        <taxon>Pleosporineae</taxon>
        <taxon>Pleosporaceae</taxon>
        <taxon>Decorospora</taxon>
    </lineage>
</organism>